<dbReference type="GO" id="GO:0016788">
    <property type="term" value="F:hydrolase activity, acting on ester bonds"/>
    <property type="evidence" value="ECO:0007669"/>
    <property type="project" value="InterPro"/>
</dbReference>
<evidence type="ECO:0000256" key="4">
    <source>
        <dbReference type="ARBA" id="ARBA00022833"/>
    </source>
</evidence>
<evidence type="ECO:0000256" key="5">
    <source>
        <dbReference type="SAM" id="MobiDB-lite"/>
    </source>
</evidence>
<sequence length="435" mass="46692">MGTDADFEPDGEATDDNVTHPMGTGPTLADRIPVMARRQSIREIIYYFSSKPVTTIPTVTSLNIDDWPAGQISVMWVHIVSDAFGSPVCVPVMLAKGPAPGKVVGLTAAIHGNEVSGIPTIQKIFHDLAPHICNLKGAVVAVPCCNQFGFENATRFYQDGSDLNRCFASAFKAEKGVGTATRSHQYCKNLFERVLANCNVLIDLHTASFGRHNSFYVRADMRLPSVARLARLVQPQIIVHNVRDARGICHVRIRSNGVSQVGTGGDGGGGTLRGAATARGIDSVTIEIGDSTSFNRTLIGMTYAGIARVLDDIGVVEVPEFRALDETRPPTVICSHSYWMQTDVGGVLDVVPRCAELVVRGQFLASVVDIFGFVIRKYVAPEDGVVIGKSTNPANVQGDRILHLGVVAPPAMFNDDGTIQRDVVITSQHGVICGD</sequence>
<dbReference type="InterPro" id="IPR053138">
    <property type="entry name" value="N-alpha-Ac-DABA_deacetylase"/>
</dbReference>
<dbReference type="EMBL" id="CDSF01000024">
    <property type="protein sequence ID" value="CEO95603.1"/>
    <property type="molecule type" value="Genomic_DNA"/>
</dbReference>
<feature type="domain" description="Succinylglutamate desuccinylase/Aspartoacylase catalytic" evidence="6">
    <location>
        <begin position="101"/>
        <end position="311"/>
    </location>
</feature>
<dbReference type="AlphaFoldDB" id="A0A0G4IKA3"/>
<dbReference type="Gene3D" id="3.40.630.10">
    <property type="entry name" value="Zn peptidases"/>
    <property type="match status" value="1"/>
</dbReference>
<name>A0A0G4IKA3_PLABS</name>
<reference evidence="7 8" key="1">
    <citation type="submission" date="2015-02" db="EMBL/GenBank/DDBJ databases">
        <authorList>
            <person name="Chooi Y.-H."/>
        </authorList>
    </citation>
    <scope>NUCLEOTIDE SEQUENCE [LARGE SCALE GENOMIC DNA]</scope>
    <source>
        <strain evidence="7">E3</strain>
    </source>
</reference>
<accession>A0A0G4IKA3</accession>
<comment type="cofactor">
    <cofactor evidence="1">
        <name>Zn(2+)</name>
        <dbReference type="ChEBI" id="CHEBI:29105"/>
    </cofactor>
</comment>
<dbReference type="CDD" id="cd06251">
    <property type="entry name" value="M14_ASTE_ASPA-like"/>
    <property type="match status" value="1"/>
</dbReference>
<dbReference type="Pfam" id="PF24827">
    <property type="entry name" value="AstE_AspA_cat"/>
    <property type="match status" value="1"/>
</dbReference>
<evidence type="ECO:0000313" key="8">
    <source>
        <dbReference type="Proteomes" id="UP000039324"/>
    </source>
</evidence>
<evidence type="ECO:0000256" key="2">
    <source>
        <dbReference type="ARBA" id="ARBA00022723"/>
    </source>
</evidence>
<evidence type="ECO:0000256" key="1">
    <source>
        <dbReference type="ARBA" id="ARBA00001947"/>
    </source>
</evidence>
<dbReference type="PANTHER" id="PTHR37326">
    <property type="entry name" value="BLL3975 PROTEIN"/>
    <property type="match status" value="1"/>
</dbReference>
<feature type="compositionally biased region" description="Acidic residues" evidence="5">
    <location>
        <begin position="1"/>
        <end position="15"/>
    </location>
</feature>
<organism evidence="7 8">
    <name type="scientific">Plasmodiophora brassicae</name>
    <name type="common">Clubroot disease agent</name>
    <dbReference type="NCBI Taxonomy" id="37360"/>
    <lineage>
        <taxon>Eukaryota</taxon>
        <taxon>Sar</taxon>
        <taxon>Rhizaria</taxon>
        <taxon>Endomyxa</taxon>
        <taxon>Phytomyxea</taxon>
        <taxon>Plasmodiophorida</taxon>
        <taxon>Plasmodiophoridae</taxon>
        <taxon>Plasmodiophora</taxon>
    </lineage>
</organism>
<dbReference type="SUPFAM" id="SSF53187">
    <property type="entry name" value="Zn-dependent exopeptidases"/>
    <property type="match status" value="1"/>
</dbReference>
<evidence type="ECO:0000313" key="7">
    <source>
        <dbReference type="EMBL" id="CEO95603.1"/>
    </source>
</evidence>
<dbReference type="InterPro" id="IPR055438">
    <property type="entry name" value="AstE_AspA_cat"/>
</dbReference>
<keyword evidence="2" id="KW-0479">Metal-binding</keyword>
<keyword evidence="4" id="KW-0862">Zinc</keyword>
<evidence type="ECO:0000259" key="6">
    <source>
        <dbReference type="Pfam" id="PF24827"/>
    </source>
</evidence>
<gene>
    <name evidence="7" type="ORF">PBRA_004329</name>
</gene>
<keyword evidence="8" id="KW-1185">Reference proteome</keyword>
<dbReference type="OMA" id="AYHIGIK"/>
<evidence type="ECO:0000256" key="3">
    <source>
        <dbReference type="ARBA" id="ARBA00022801"/>
    </source>
</evidence>
<dbReference type="PANTHER" id="PTHR37326:SF1">
    <property type="entry name" value="BLL3975 PROTEIN"/>
    <property type="match status" value="1"/>
</dbReference>
<protein>
    <recommendedName>
        <fullName evidence="6">Succinylglutamate desuccinylase/Aspartoacylase catalytic domain-containing protein</fullName>
    </recommendedName>
</protein>
<dbReference type="OrthoDB" id="5588846at2759"/>
<dbReference type="GO" id="GO:0046872">
    <property type="term" value="F:metal ion binding"/>
    <property type="evidence" value="ECO:0007669"/>
    <property type="project" value="UniProtKB-KW"/>
</dbReference>
<proteinExistence type="predicted"/>
<feature type="region of interest" description="Disordered" evidence="5">
    <location>
        <begin position="1"/>
        <end position="28"/>
    </location>
</feature>
<keyword evidence="3" id="KW-0378">Hydrolase</keyword>
<dbReference type="Proteomes" id="UP000039324">
    <property type="component" value="Unassembled WGS sequence"/>
</dbReference>